<proteinExistence type="predicted"/>
<evidence type="ECO:0000313" key="1">
    <source>
        <dbReference type="EMBL" id="KAJ7741207.1"/>
    </source>
</evidence>
<evidence type="ECO:0000313" key="2">
    <source>
        <dbReference type="Proteomes" id="UP001215280"/>
    </source>
</evidence>
<keyword evidence="2" id="KW-1185">Reference proteome</keyword>
<dbReference type="InterPro" id="IPR032675">
    <property type="entry name" value="LRR_dom_sf"/>
</dbReference>
<reference evidence="1" key="1">
    <citation type="submission" date="2023-03" db="EMBL/GenBank/DDBJ databases">
        <title>Massive genome expansion in bonnet fungi (Mycena s.s.) driven by repeated elements and novel gene families across ecological guilds.</title>
        <authorList>
            <consortium name="Lawrence Berkeley National Laboratory"/>
            <person name="Harder C.B."/>
            <person name="Miyauchi S."/>
            <person name="Viragh M."/>
            <person name="Kuo A."/>
            <person name="Thoen E."/>
            <person name="Andreopoulos B."/>
            <person name="Lu D."/>
            <person name="Skrede I."/>
            <person name="Drula E."/>
            <person name="Henrissat B."/>
            <person name="Morin E."/>
            <person name="Kohler A."/>
            <person name="Barry K."/>
            <person name="LaButti K."/>
            <person name="Morin E."/>
            <person name="Salamov A."/>
            <person name="Lipzen A."/>
            <person name="Mereny Z."/>
            <person name="Hegedus B."/>
            <person name="Baldrian P."/>
            <person name="Stursova M."/>
            <person name="Weitz H."/>
            <person name="Taylor A."/>
            <person name="Grigoriev I.V."/>
            <person name="Nagy L.G."/>
            <person name="Martin F."/>
            <person name="Kauserud H."/>
        </authorList>
    </citation>
    <scope>NUCLEOTIDE SEQUENCE</scope>
    <source>
        <strain evidence="1">CBHHK188m</strain>
    </source>
</reference>
<gene>
    <name evidence="1" type="ORF">DFH07DRAFT_838304</name>
</gene>
<organism evidence="1 2">
    <name type="scientific">Mycena maculata</name>
    <dbReference type="NCBI Taxonomy" id="230809"/>
    <lineage>
        <taxon>Eukaryota</taxon>
        <taxon>Fungi</taxon>
        <taxon>Dikarya</taxon>
        <taxon>Basidiomycota</taxon>
        <taxon>Agaricomycotina</taxon>
        <taxon>Agaricomycetes</taxon>
        <taxon>Agaricomycetidae</taxon>
        <taxon>Agaricales</taxon>
        <taxon>Marasmiineae</taxon>
        <taxon>Mycenaceae</taxon>
        <taxon>Mycena</taxon>
    </lineage>
</organism>
<dbReference type="SUPFAM" id="SSF52047">
    <property type="entry name" value="RNI-like"/>
    <property type="match status" value="1"/>
</dbReference>
<dbReference type="InterPro" id="IPR036047">
    <property type="entry name" value="F-box-like_dom_sf"/>
</dbReference>
<sequence length="433" mass="49275">MARTVARPSLEPGTDGMDVEALLAESGTKTSKSSKKLKERPNPLFSNPLSPLSLDICARFPPELHDYIIDHLHDDRPTLSICTLVCRAWHAPSTYQLFMHAGTIHVDCHNLFRFCELLATQRLNPYIGRLVLESHVIDEQFEGGPTFQFNEHLQHFTGLPHLWYLRLHYHHDDVFPSFLAAVAQNFTGVTALELSSFHFNSFSQSLELCAVLPLLRRLALVDVVWYDQDSADSDSDKDVAPPSYGESGKLVEAVVDCRYMTAVLRWLPFNPCIRRLQIGKLRNTADVPLLSNILRKLGPCLEHLVIYDYDNMYPLDFSSTTTLRTLEITGIRCTSLRDLTWLPALLSELRSRSLERITFVLVLPERAGLDLFDWSRISALFAGLDLKRVEFSLSGHRKWAVKTITEKLGPKTYALKVGQWERGYQYALSRSDD</sequence>
<comment type="caution">
    <text evidence="1">The sequence shown here is derived from an EMBL/GenBank/DDBJ whole genome shotgun (WGS) entry which is preliminary data.</text>
</comment>
<dbReference type="AlphaFoldDB" id="A0AAD7IEE8"/>
<dbReference type="EMBL" id="JARJLG010000124">
    <property type="protein sequence ID" value="KAJ7741207.1"/>
    <property type="molecule type" value="Genomic_DNA"/>
</dbReference>
<evidence type="ECO:0008006" key="3">
    <source>
        <dbReference type="Google" id="ProtNLM"/>
    </source>
</evidence>
<accession>A0AAD7IEE8</accession>
<dbReference type="Proteomes" id="UP001215280">
    <property type="component" value="Unassembled WGS sequence"/>
</dbReference>
<dbReference type="Gene3D" id="3.80.10.10">
    <property type="entry name" value="Ribonuclease Inhibitor"/>
    <property type="match status" value="1"/>
</dbReference>
<protein>
    <recommendedName>
        <fullName evidence="3">F-box domain-containing protein</fullName>
    </recommendedName>
</protein>
<name>A0AAD7IEE8_9AGAR</name>
<dbReference type="SUPFAM" id="SSF81383">
    <property type="entry name" value="F-box domain"/>
    <property type="match status" value="1"/>
</dbReference>